<dbReference type="Gene3D" id="3.50.50.60">
    <property type="entry name" value="FAD/NAD(P)-binding domain"/>
    <property type="match status" value="1"/>
</dbReference>
<evidence type="ECO:0000313" key="2">
    <source>
        <dbReference type="EMBL" id="TDU24046.1"/>
    </source>
</evidence>
<name>A0A4V3F457_9GAMM</name>
<proteinExistence type="predicted"/>
<feature type="domain" description="FAD-dependent urate hydroxylase HpyO/Asp monooxygenase CreE-like FAD/NAD(P)-binding" evidence="1">
    <location>
        <begin position="5"/>
        <end position="150"/>
    </location>
</feature>
<dbReference type="InterPro" id="IPR036188">
    <property type="entry name" value="FAD/NAD-bd_sf"/>
</dbReference>
<dbReference type="Pfam" id="PF13454">
    <property type="entry name" value="NAD_binding_9"/>
    <property type="match status" value="1"/>
</dbReference>
<dbReference type="PANTHER" id="PTHR40254">
    <property type="entry name" value="BLR0577 PROTEIN"/>
    <property type="match status" value="1"/>
</dbReference>
<organism evidence="2 3">
    <name type="scientific">Chromohalobacter marismortui</name>
    <dbReference type="NCBI Taxonomy" id="42055"/>
    <lineage>
        <taxon>Bacteria</taxon>
        <taxon>Pseudomonadati</taxon>
        <taxon>Pseudomonadota</taxon>
        <taxon>Gammaproteobacteria</taxon>
        <taxon>Oceanospirillales</taxon>
        <taxon>Halomonadaceae</taxon>
        <taxon>Chromohalobacter</taxon>
    </lineage>
</organism>
<dbReference type="InterPro" id="IPR052189">
    <property type="entry name" value="L-asp_N-monooxygenase_NS-form"/>
</dbReference>
<dbReference type="AlphaFoldDB" id="A0A4V3F457"/>
<dbReference type="OrthoDB" id="101972at2"/>
<gene>
    <name evidence="2" type="ORF">C8E00_102549</name>
</gene>
<accession>A0A4V3F457</accession>
<dbReference type="PANTHER" id="PTHR40254:SF1">
    <property type="entry name" value="BLR0577 PROTEIN"/>
    <property type="match status" value="1"/>
</dbReference>
<comment type="caution">
    <text evidence="2">The sequence shown here is derived from an EMBL/GenBank/DDBJ whole genome shotgun (WGS) entry which is preliminary data.</text>
</comment>
<dbReference type="InterPro" id="IPR038732">
    <property type="entry name" value="HpyO/CreE_NAD-binding"/>
</dbReference>
<keyword evidence="3" id="KW-1185">Reference proteome</keyword>
<dbReference type="EMBL" id="SOBR01000002">
    <property type="protein sequence ID" value="TDU24046.1"/>
    <property type="molecule type" value="Genomic_DNA"/>
</dbReference>
<reference evidence="2 3" key="1">
    <citation type="submission" date="2019-03" db="EMBL/GenBank/DDBJ databases">
        <title>Genomic Encyclopedia of Type Strains, Phase IV (KMG-IV): sequencing the most valuable type-strain genomes for metagenomic binning, comparative biology and taxonomic classification.</title>
        <authorList>
            <person name="Goeker M."/>
        </authorList>
    </citation>
    <scope>NUCLEOTIDE SEQUENCE [LARGE SCALE GENOMIC DNA]</scope>
    <source>
        <strain evidence="2 3">DSM 6770</strain>
    </source>
</reference>
<evidence type="ECO:0000259" key="1">
    <source>
        <dbReference type="Pfam" id="PF13454"/>
    </source>
</evidence>
<dbReference type="SUPFAM" id="SSF51905">
    <property type="entry name" value="FAD/NAD(P)-binding domain"/>
    <property type="match status" value="2"/>
</dbReference>
<dbReference type="Proteomes" id="UP000295380">
    <property type="component" value="Unassembled WGS sequence"/>
</dbReference>
<evidence type="ECO:0000313" key="3">
    <source>
        <dbReference type="Proteomes" id="UP000295380"/>
    </source>
</evidence>
<dbReference type="RefSeq" id="WP_133695714.1">
    <property type="nucleotide sequence ID" value="NZ_SOBR01000002.1"/>
</dbReference>
<sequence>MHDVAIVGFGATGVSFLRQLHSHLYEQDLDPIRVALVSPEESFSSGLAFGQAEYFHKVNTPPELMGIDPEDPQGFATWMRQQRGQEDPYPPRVTYSDYLKYIYRTLAGDKLAITEFHTHASDIDTHTAYQVIRLNDGREVMTRRTVLALGSISAPTFNTASGMNPVQPREIAYTRAPECALVAGTGLTAVDCVRSLARLGTQSIHMFSRSGFAPTVISKGVSYHPEHFIWDKLKAELNQHPRETRLPSVIKLLKAEIKQMPNPEVPRANRFLLKGNLKSYWGYLLSRADNADLPFQDTLGSTRFYAHKIWRKLGERERQDFQRSFGSFWACWRHPIPADIVRELQQYAKEGRLHLHRPVAPIKRQRGQYILETKDTRILANILIDGTGGSGDMQQVSSPLVRNLLNKQLAIAHPCGGLRVDSLTYGLENDTRSTGIYCLGPLAKGALFSTNAFWFNAQCASQLAYYLAIEIRLEPRRGVIA</sequence>
<protein>
    <submittedName>
        <fullName evidence="2">Putative NAD(P)/FAD-binding protein YdhS</fullName>
    </submittedName>
</protein>